<feature type="non-terminal residue" evidence="1">
    <location>
        <position position="1"/>
    </location>
</feature>
<dbReference type="AlphaFoldDB" id="A0AAD5STK8"/>
<dbReference type="Proteomes" id="UP001211907">
    <property type="component" value="Unassembled WGS sequence"/>
</dbReference>
<reference evidence="1" key="1">
    <citation type="submission" date="2020-05" db="EMBL/GenBank/DDBJ databases">
        <title>Phylogenomic resolution of chytrid fungi.</title>
        <authorList>
            <person name="Stajich J.E."/>
            <person name="Amses K."/>
            <person name="Simmons R."/>
            <person name="Seto K."/>
            <person name="Myers J."/>
            <person name="Bonds A."/>
            <person name="Quandt C.A."/>
            <person name="Barry K."/>
            <person name="Liu P."/>
            <person name="Grigoriev I."/>
            <person name="Longcore J.E."/>
            <person name="James T.Y."/>
        </authorList>
    </citation>
    <scope>NUCLEOTIDE SEQUENCE</scope>
    <source>
        <strain evidence="1">JEL0513</strain>
    </source>
</reference>
<keyword evidence="2" id="KW-1185">Reference proteome</keyword>
<protein>
    <submittedName>
        <fullName evidence="1">Sec1 domain-containing protein 2</fullName>
    </submittedName>
</protein>
<evidence type="ECO:0000313" key="2">
    <source>
        <dbReference type="Proteomes" id="UP001211907"/>
    </source>
</evidence>
<gene>
    <name evidence="1" type="primary">SCFD2</name>
    <name evidence="1" type="ORF">HK100_005955</name>
</gene>
<dbReference type="EMBL" id="JADGJH010002768">
    <property type="protein sequence ID" value="KAJ3094975.1"/>
    <property type="molecule type" value="Genomic_DNA"/>
</dbReference>
<sequence length="504" mass="56106">MIEDPLDLDADALNLFEPPSIVFILSSHIARYSFNIRRHLLCRAYRSCRVFTALGESLHVAELDLEPDLLSAFDAYLGFGEGYFSLAETKIRAWVIESGRKHEVDPDEDEDIEVAVEYVPLSFAMITSEFFTVPLVETLFPNFNVAVAPIAKSLDAPSSFDVKIFYFSFVSFNLISELLQKQTRQLAFSLYSLLESLKLKEEIFTLDLTTPMSHSDNLLDLTFRTLSPYLSDSSDRKISTSPLLKNSKIFQFSLSHGADAETVDFFRALTMLSQKDALVATRKRLVDLIAKVQPEKRPRVLGRLTIDQMDSLISVFKGNEAVFVSHGAMLSAVVGVIESVKSSKYKNDASLASIENLICQSLFESQNDPACAILPIIDILKKVSLSLAQEISLLRKSSSPSSSQLSLSPLSSTLRSDDNNSLPLTLQDALTIAVFSFSLLGPPESAVAVRLRNELNEKLKISLIDCVQAIKGKGSREIDEMWANEVLERLDLVSRARSSLIQKR</sequence>
<organism evidence="1 2">
    <name type="scientific">Physocladia obscura</name>
    <dbReference type="NCBI Taxonomy" id="109957"/>
    <lineage>
        <taxon>Eukaryota</taxon>
        <taxon>Fungi</taxon>
        <taxon>Fungi incertae sedis</taxon>
        <taxon>Chytridiomycota</taxon>
        <taxon>Chytridiomycota incertae sedis</taxon>
        <taxon>Chytridiomycetes</taxon>
        <taxon>Chytridiales</taxon>
        <taxon>Chytriomycetaceae</taxon>
        <taxon>Physocladia</taxon>
    </lineage>
</organism>
<name>A0AAD5STK8_9FUNG</name>
<evidence type="ECO:0000313" key="1">
    <source>
        <dbReference type="EMBL" id="KAJ3094975.1"/>
    </source>
</evidence>
<comment type="caution">
    <text evidence="1">The sequence shown here is derived from an EMBL/GenBank/DDBJ whole genome shotgun (WGS) entry which is preliminary data.</text>
</comment>
<proteinExistence type="predicted"/>
<accession>A0AAD5STK8</accession>